<proteinExistence type="predicted"/>
<dbReference type="AlphaFoldDB" id="A0A6G0T848"/>
<reference evidence="1 2" key="1">
    <citation type="submission" date="2019-08" db="EMBL/GenBank/DDBJ databases">
        <title>The genome of the soybean aphid Biotype 1, its phylome, world population structure and adaptation to the North American continent.</title>
        <authorList>
            <person name="Giordano R."/>
            <person name="Donthu R.K."/>
            <person name="Hernandez A.G."/>
            <person name="Wright C.L."/>
            <person name="Zimin A.V."/>
        </authorList>
    </citation>
    <scope>NUCLEOTIDE SEQUENCE [LARGE SCALE GENOMIC DNA]</scope>
    <source>
        <tissue evidence="1">Whole aphids</tissue>
    </source>
</reference>
<comment type="caution">
    <text evidence="1">The sequence shown here is derived from an EMBL/GenBank/DDBJ whole genome shotgun (WGS) entry which is preliminary data.</text>
</comment>
<name>A0A6G0T848_APHGL</name>
<gene>
    <name evidence="1" type="ORF">AGLY_013121</name>
</gene>
<protein>
    <submittedName>
        <fullName evidence="1">Uncharacterized protein</fullName>
    </submittedName>
</protein>
<keyword evidence="2" id="KW-1185">Reference proteome</keyword>
<dbReference type="Proteomes" id="UP000475862">
    <property type="component" value="Unassembled WGS sequence"/>
</dbReference>
<evidence type="ECO:0000313" key="2">
    <source>
        <dbReference type="Proteomes" id="UP000475862"/>
    </source>
</evidence>
<evidence type="ECO:0000313" key="1">
    <source>
        <dbReference type="EMBL" id="KAE9527423.1"/>
    </source>
</evidence>
<sequence>MILNFGNPMTPLGKHDCSNSASFPLISSTWSLGNPLTANILSSISCPGLNFAIRISSLIIPTSFSVKISFWLPNGNHFMCFAYTKIVKKLEFKIPSSFILNCLGSAFNGINPNRCASISSDKITLLKLLATATSMPTRSNSKSKNQIMNVSSRQLQVLNPNFIQTNMRDCVNRTCPHPTYELSKITITLWSRDNKDNKCEWVGGTRQPYKLNNYNCKKQNSGQVTIALLTAVGLYNGYHIINLNSMMGIIVYDNRF</sequence>
<organism evidence="1 2">
    <name type="scientific">Aphis glycines</name>
    <name type="common">Soybean aphid</name>
    <dbReference type="NCBI Taxonomy" id="307491"/>
    <lineage>
        <taxon>Eukaryota</taxon>
        <taxon>Metazoa</taxon>
        <taxon>Ecdysozoa</taxon>
        <taxon>Arthropoda</taxon>
        <taxon>Hexapoda</taxon>
        <taxon>Insecta</taxon>
        <taxon>Pterygota</taxon>
        <taxon>Neoptera</taxon>
        <taxon>Paraneoptera</taxon>
        <taxon>Hemiptera</taxon>
        <taxon>Sternorrhyncha</taxon>
        <taxon>Aphidomorpha</taxon>
        <taxon>Aphidoidea</taxon>
        <taxon>Aphididae</taxon>
        <taxon>Aphidini</taxon>
        <taxon>Aphis</taxon>
        <taxon>Aphis</taxon>
    </lineage>
</organism>
<accession>A0A6G0T848</accession>
<dbReference type="EMBL" id="VYZN01000053">
    <property type="protein sequence ID" value="KAE9527423.1"/>
    <property type="molecule type" value="Genomic_DNA"/>
</dbReference>